<reference evidence="2" key="1">
    <citation type="submission" date="2015-01" db="EMBL/GenBank/DDBJ databases">
        <authorList>
            <person name="MANFREDI Pablo"/>
        </authorList>
    </citation>
    <scope>NUCLEOTIDE SEQUENCE [LARGE SCALE GENOMIC DNA]</scope>
    <source>
        <strain evidence="2">Ccyn2B</strain>
    </source>
</reference>
<dbReference type="EMBL" id="CDOD01000021">
    <property type="protein sequence ID" value="CEN35691.1"/>
    <property type="molecule type" value="Genomic_DNA"/>
</dbReference>
<proteinExistence type="predicted"/>
<evidence type="ECO:0000313" key="2">
    <source>
        <dbReference type="Proteomes" id="UP000038055"/>
    </source>
</evidence>
<evidence type="ECO:0000313" key="1">
    <source>
        <dbReference type="EMBL" id="CEN35691.1"/>
    </source>
</evidence>
<organism evidence="1 2">
    <name type="scientific">Capnocytophaga cynodegmi</name>
    <dbReference type="NCBI Taxonomy" id="28189"/>
    <lineage>
        <taxon>Bacteria</taxon>
        <taxon>Pseudomonadati</taxon>
        <taxon>Bacteroidota</taxon>
        <taxon>Flavobacteriia</taxon>
        <taxon>Flavobacteriales</taxon>
        <taxon>Flavobacteriaceae</taxon>
        <taxon>Capnocytophaga</taxon>
    </lineage>
</organism>
<accession>A0A0B7H7Y2</accession>
<dbReference type="Proteomes" id="UP000038055">
    <property type="component" value="Unassembled WGS sequence"/>
</dbReference>
<keyword evidence="2" id="KW-1185">Reference proteome</keyword>
<dbReference type="AlphaFoldDB" id="A0A0B7H7Y2"/>
<protein>
    <submittedName>
        <fullName evidence="1">Uncharacterized protein</fullName>
    </submittedName>
</protein>
<gene>
    <name evidence="1" type="ORF">CCYN2B_280026</name>
</gene>
<name>A0A0B7H7Y2_9FLAO</name>
<sequence length="43" mass="5161">MGQMYKLILHKKSLNHKKAINFKCQKLKCLKYVLEIAFLLLLR</sequence>